<proteinExistence type="predicted"/>
<evidence type="ECO:0000313" key="3">
    <source>
        <dbReference type="Proteomes" id="UP000316921"/>
    </source>
</evidence>
<dbReference type="AlphaFoldDB" id="A0A518BPH7"/>
<sequence length="147" mass="16266">MTLEHPMSADPLHPAKPSSSQPGTSEGGRRPTGEEPAAAPPDVPQRWSSRRKAEIVVRLLKGESIGALSRETQQTAAKLAEWRDAFLAGAEAGLKGRPEQDEQEAFDEERRRLQAKVGKQAMEIELLYEHCHKLEAGLPPAQRRSKR</sequence>
<dbReference type="InterPro" id="IPR036388">
    <property type="entry name" value="WH-like_DNA-bd_sf"/>
</dbReference>
<accession>A0A518BPH7</accession>
<evidence type="ECO:0000256" key="1">
    <source>
        <dbReference type="SAM" id="MobiDB-lite"/>
    </source>
</evidence>
<name>A0A518BPH7_9BACT</name>
<dbReference type="KEGG" id="pbap:Pla133_39910"/>
<dbReference type="GO" id="GO:0043565">
    <property type="term" value="F:sequence-specific DNA binding"/>
    <property type="evidence" value="ECO:0007669"/>
    <property type="project" value="InterPro"/>
</dbReference>
<gene>
    <name evidence="2" type="ORF">Pla133_39910</name>
</gene>
<keyword evidence="3" id="KW-1185">Reference proteome</keyword>
<feature type="region of interest" description="Disordered" evidence="1">
    <location>
        <begin position="1"/>
        <end position="51"/>
    </location>
</feature>
<organism evidence="2 3">
    <name type="scientific">Engelhardtia mirabilis</name>
    <dbReference type="NCBI Taxonomy" id="2528011"/>
    <lineage>
        <taxon>Bacteria</taxon>
        <taxon>Pseudomonadati</taxon>
        <taxon>Planctomycetota</taxon>
        <taxon>Planctomycetia</taxon>
        <taxon>Planctomycetia incertae sedis</taxon>
        <taxon>Engelhardtia</taxon>
    </lineage>
</organism>
<reference evidence="2 3" key="1">
    <citation type="submission" date="2019-02" db="EMBL/GenBank/DDBJ databases">
        <title>Deep-cultivation of Planctomycetes and their phenomic and genomic characterization uncovers novel biology.</title>
        <authorList>
            <person name="Wiegand S."/>
            <person name="Jogler M."/>
            <person name="Boedeker C."/>
            <person name="Pinto D."/>
            <person name="Vollmers J."/>
            <person name="Rivas-Marin E."/>
            <person name="Kohn T."/>
            <person name="Peeters S.H."/>
            <person name="Heuer A."/>
            <person name="Rast P."/>
            <person name="Oberbeckmann S."/>
            <person name="Bunk B."/>
            <person name="Jeske O."/>
            <person name="Meyerdierks A."/>
            <person name="Storesund J.E."/>
            <person name="Kallscheuer N."/>
            <person name="Luecker S."/>
            <person name="Lage O.M."/>
            <person name="Pohl T."/>
            <person name="Merkel B.J."/>
            <person name="Hornburger P."/>
            <person name="Mueller R.-W."/>
            <person name="Bruemmer F."/>
            <person name="Labrenz M."/>
            <person name="Spormann A.M."/>
            <person name="Op den Camp H."/>
            <person name="Overmann J."/>
            <person name="Amann R."/>
            <person name="Jetten M.S.M."/>
            <person name="Mascher T."/>
            <person name="Medema M.H."/>
            <person name="Devos D.P."/>
            <person name="Kaster A.-K."/>
            <person name="Ovreas L."/>
            <person name="Rohde M."/>
            <person name="Galperin M.Y."/>
            <person name="Jogler C."/>
        </authorList>
    </citation>
    <scope>NUCLEOTIDE SEQUENCE [LARGE SCALE GENOMIC DNA]</scope>
    <source>
        <strain evidence="2 3">Pla133</strain>
    </source>
</reference>
<dbReference type="Proteomes" id="UP000316921">
    <property type="component" value="Chromosome"/>
</dbReference>
<dbReference type="Gene3D" id="1.10.10.10">
    <property type="entry name" value="Winged helix-like DNA-binding domain superfamily/Winged helix DNA-binding domain"/>
    <property type="match status" value="1"/>
</dbReference>
<protein>
    <recommendedName>
        <fullName evidence="4">Transposase</fullName>
    </recommendedName>
</protein>
<feature type="region of interest" description="Disordered" evidence="1">
    <location>
        <begin position="91"/>
        <end position="111"/>
    </location>
</feature>
<dbReference type="SUPFAM" id="SSF48295">
    <property type="entry name" value="TrpR-like"/>
    <property type="match status" value="1"/>
</dbReference>
<evidence type="ECO:0000313" key="2">
    <source>
        <dbReference type="EMBL" id="QDU68881.1"/>
    </source>
</evidence>
<dbReference type="EMBL" id="CP036287">
    <property type="protein sequence ID" value="QDU68881.1"/>
    <property type="molecule type" value="Genomic_DNA"/>
</dbReference>
<evidence type="ECO:0008006" key="4">
    <source>
        <dbReference type="Google" id="ProtNLM"/>
    </source>
</evidence>
<dbReference type="InterPro" id="IPR010921">
    <property type="entry name" value="Trp_repressor/repl_initiator"/>
</dbReference>